<accession>A0A444WXB6</accession>
<dbReference type="EMBL" id="SDMP01000020">
    <property type="protein sequence ID" value="RYQ82025.1"/>
    <property type="molecule type" value="Genomic_DNA"/>
</dbReference>
<dbReference type="Proteomes" id="UP000289738">
    <property type="component" value="Chromosome B10"/>
</dbReference>
<protein>
    <submittedName>
        <fullName evidence="1">Uncharacterized protein</fullName>
    </submittedName>
</protein>
<proteinExistence type="predicted"/>
<comment type="caution">
    <text evidence="1">The sequence shown here is derived from an EMBL/GenBank/DDBJ whole genome shotgun (WGS) entry which is preliminary data.</text>
</comment>
<evidence type="ECO:0000313" key="1">
    <source>
        <dbReference type="EMBL" id="RYQ82025.1"/>
    </source>
</evidence>
<name>A0A444WXB6_ARAHY</name>
<dbReference type="PANTHER" id="PTHR34361">
    <property type="entry name" value="OS08G0157800 PROTEIN"/>
    <property type="match status" value="1"/>
</dbReference>
<dbReference type="AlphaFoldDB" id="A0A444WXB6"/>
<dbReference type="PANTHER" id="PTHR34361:SF6">
    <property type="entry name" value="POX DOMAIN-CONTAINING PROTEIN"/>
    <property type="match status" value="1"/>
</dbReference>
<gene>
    <name evidence="1" type="ORF">Ahy_B10g100601</name>
</gene>
<reference evidence="1 2" key="1">
    <citation type="submission" date="2019-01" db="EMBL/GenBank/DDBJ databases">
        <title>Sequencing of cultivated peanut Arachis hypogaea provides insights into genome evolution and oil improvement.</title>
        <authorList>
            <person name="Chen X."/>
        </authorList>
    </citation>
    <scope>NUCLEOTIDE SEQUENCE [LARGE SCALE GENOMIC DNA]</scope>
    <source>
        <strain evidence="2">cv. Fuhuasheng</strain>
        <tissue evidence="1">Leaves</tissue>
    </source>
</reference>
<evidence type="ECO:0000313" key="2">
    <source>
        <dbReference type="Proteomes" id="UP000289738"/>
    </source>
</evidence>
<sequence length="136" mass="15530">MLIFITALQTNMSMLKGLELTSVETLPTLNQPYVQNDHLGKKISVSKVFAESGRISFASSNHQGTENEFAELQVIRRSLGKSLDYEKQMHPEAMLFWNLWLDSEAERCYRKFKTFRCLMESGMDLNSANIAVFPST</sequence>
<organism evidence="1 2">
    <name type="scientific">Arachis hypogaea</name>
    <name type="common">Peanut</name>
    <dbReference type="NCBI Taxonomy" id="3818"/>
    <lineage>
        <taxon>Eukaryota</taxon>
        <taxon>Viridiplantae</taxon>
        <taxon>Streptophyta</taxon>
        <taxon>Embryophyta</taxon>
        <taxon>Tracheophyta</taxon>
        <taxon>Spermatophyta</taxon>
        <taxon>Magnoliopsida</taxon>
        <taxon>eudicotyledons</taxon>
        <taxon>Gunneridae</taxon>
        <taxon>Pentapetalae</taxon>
        <taxon>rosids</taxon>
        <taxon>fabids</taxon>
        <taxon>Fabales</taxon>
        <taxon>Fabaceae</taxon>
        <taxon>Papilionoideae</taxon>
        <taxon>50 kb inversion clade</taxon>
        <taxon>dalbergioids sensu lato</taxon>
        <taxon>Dalbergieae</taxon>
        <taxon>Pterocarpus clade</taxon>
        <taxon>Arachis</taxon>
    </lineage>
</organism>
<keyword evidence="2" id="KW-1185">Reference proteome</keyword>